<dbReference type="GO" id="GO:0080153">
    <property type="term" value="P:negative regulation of reductive pentose-phosphate cycle"/>
    <property type="evidence" value="ECO:0007669"/>
    <property type="project" value="TreeGrafter"/>
</dbReference>
<dbReference type="Pfam" id="PF02672">
    <property type="entry name" value="CP12"/>
    <property type="match status" value="1"/>
</dbReference>
<dbReference type="PANTHER" id="PTHR33921:SF15">
    <property type="entry name" value="CALVIN CYCLE PROTEIN CP12-2, CHLOROPLASTIC"/>
    <property type="match status" value="1"/>
</dbReference>
<dbReference type="AlphaFoldDB" id="A0A1J0AEJ9"/>
<dbReference type="STRING" id="1188229.GlitD10_2038"/>
<name>A0A1J0AEJ9_9CYAN</name>
<dbReference type="SMART" id="SM01093">
    <property type="entry name" value="CP12"/>
    <property type="match status" value="1"/>
</dbReference>
<dbReference type="InterPro" id="IPR039314">
    <property type="entry name" value="CP12-like"/>
</dbReference>
<reference evidence="2 3" key="1">
    <citation type="submission" date="2016-10" db="EMBL/GenBank/DDBJ databases">
        <title>Description of Gloeomargarita lithophora gen. nov., sp. nov., a thylakoid-bearing basal-branching cyanobacterium with intracellular carbonates, and proposal for Gloeomargaritales ord. nov.</title>
        <authorList>
            <person name="Moreira D."/>
            <person name="Tavera R."/>
            <person name="Benzerara K."/>
            <person name="Skouri-Panet F."/>
            <person name="Couradeau E."/>
            <person name="Gerard E."/>
            <person name="Loussert C."/>
            <person name="Novelo E."/>
            <person name="Zivanovic Y."/>
            <person name="Lopez-Garcia P."/>
        </authorList>
    </citation>
    <scope>NUCLEOTIDE SEQUENCE [LARGE SCALE GENOMIC DNA]</scope>
    <source>
        <strain evidence="2 3">D10</strain>
    </source>
</reference>
<sequence length="78" mass="8610">MAIFMSDLKAQIQTERDAARAVCDLKGDGSAECAVAWDTVEELQAEAAHQRETEKPKSSLEQYCDANPDAAECRVYDD</sequence>
<dbReference type="Proteomes" id="UP000180235">
    <property type="component" value="Chromosome"/>
</dbReference>
<protein>
    <recommendedName>
        <fullName evidence="1">CP12 domain-containing protein</fullName>
    </recommendedName>
</protein>
<keyword evidence="3" id="KW-1185">Reference proteome</keyword>
<evidence type="ECO:0000313" key="3">
    <source>
        <dbReference type="Proteomes" id="UP000180235"/>
    </source>
</evidence>
<dbReference type="KEGG" id="glt:GlitD10_2038"/>
<dbReference type="PANTHER" id="PTHR33921">
    <property type="entry name" value="CALVIN CYCLE PROTEIN CP12-2, CHLOROPLASTIC"/>
    <property type="match status" value="1"/>
</dbReference>
<dbReference type="EMBL" id="CP017675">
    <property type="protein sequence ID" value="APB34364.1"/>
    <property type="molecule type" value="Genomic_DNA"/>
</dbReference>
<organism evidence="2 3">
    <name type="scientific">Gloeomargarita lithophora Alchichica-D10</name>
    <dbReference type="NCBI Taxonomy" id="1188229"/>
    <lineage>
        <taxon>Bacteria</taxon>
        <taxon>Bacillati</taxon>
        <taxon>Cyanobacteriota</taxon>
        <taxon>Cyanophyceae</taxon>
        <taxon>Gloeomargaritales</taxon>
        <taxon>Gloeomargaritaceae</taxon>
        <taxon>Gloeomargarita</taxon>
    </lineage>
</organism>
<accession>A0A1J0AEJ9</accession>
<feature type="domain" description="CP12" evidence="1">
    <location>
        <begin position="8"/>
        <end position="78"/>
    </location>
</feature>
<evidence type="ECO:0000259" key="1">
    <source>
        <dbReference type="SMART" id="SM01093"/>
    </source>
</evidence>
<evidence type="ECO:0000313" key="2">
    <source>
        <dbReference type="EMBL" id="APB34364.1"/>
    </source>
</evidence>
<dbReference type="InterPro" id="IPR003823">
    <property type="entry name" value="CP12_dom"/>
</dbReference>
<gene>
    <name evidence="2" type="ORF">GlitD10_2038</name>
</gene>
<proteinExistence type="predicted"/>